<dbReference type="EMBL" id="AUSU01006339">
    <property type="protein sequence ID" value="EPS62173.1"/>
    <property type="molecule type" value="Genomic_DNA"/>
</dbReference>
<protein>
    <submittedName>
        <fullName evidence="1">Uncharacterized protein</fullName>
    </submittedName>
</protein>
<organism evidence="1 2">
    <name type="scientific">Genlisea aurea</name>
    <dbReference type="NCBI Taxonomy" id="192259"/>
    <lineage>
        <taxon>Eukaryota</taxon>
        <taxon>Viridiplantae</taxon>
        <taxon>Streptophyta</taxon>
        <taxon>Embryophyta</taxon>
        <taxon>Tracheophyta</taxon>
        <taxon>Spermatophyta</taxon>
        <taxon>Magnoliopsida</taxon>
        <taxon>eudicotyledons</taxon>
        <taxon>Gunneridae</taxon>
        <taxon>Pentapetalae</taxon>
        <taxon>asterids</taxon>
        <taxon>lamiids</taxon>
        <taxon>Lamiales</taxon>
        <taxon>Lentibulariaceae</taxon>
        <taxon>Genlisea</taxon>
    </lineage>
</organism>
<keyword evidence="2" id="KW-1185">Reference proteome</keyword>
<reference evidence="1 2" key="1">
    <citation type="journal article" date="2013" name="BMC Genomics">
        <title>The miniature genome of a carnivorous plant Genlisea aurea contains a low number of genes and short non-coding sequences.</title>
        <authorList>
            <person name="Leushkin E.V."/>
            <person name="Sutormin R.A."/>
            <person name="Nabieva E.R."/>
            <person name="Penin A.A."/>
            <person name="Kondrashov A.S."/>
            <person name="Logacheva M.D."/>
        </authorList>
    </citation>
    <scope>NUCLEOTIDE SEQUENCE [LARGE SCALE GENOMIC DNA]</scope>
</reference>
<proteinExistence type="predicted"/>
<sequence length="64" mass="7319">RVVARIVGSARELVSEIFRKCSGQGSKHCFWRRKREGQSKRFFFRGLDEAADHNSASNLSCGCW</sequence>
<evidence type="ECO:0000313" key="1">
    <source>
        <dbReference type="EMBL" id="EPS62173.1"/>
    </source>
</evidence>
<feature type="non-terminal residue" evidence="1">
    <location>
        <position position="1"/>
    </location>
</feature>
<gene>
    <name evidence="1" type="ORF">M569_12623</name>
</gene>
<dbReference type="Proteomes" id="UP000015453">
    <property type="component" value="Unassembled WGS sequence"/>
</dbReference>
<name>S8DH67_9LAMI</name>
<dbReference type="AlphaFoldDB" id="S8DH67"/>
<comment type="caution">
    <text evidence="1">The sequence shown here is derived from an EMBL/GenBank/DDBJ whole genome shotgun (WGS) entry which is preliminary data.</text>
</comment>
<evidence type="ECO:0000313" key="2">
    <source>
        <dbReference type="Proteomes" id="UP000015453"/>
    </source>
</evidence>
<accession>S8DH67</accession>